<evidence type="ECO:0000313" key="3">
    <source>
        <dbReference type="Proteomes" id="UP000308365"/>
    </source>
</evidence>
<dbReference type="Pfam" id="PF15206">
    <property type="entry name" value="FAM209"/>
    <property type="match status" value="1"/>
</dbReference>
<name>A0A4U1ESV4_MONMO</name>
<feature type="non-terminal residue" evidence="2">
    <location>
        <position position="1"/>
    </location>
</feature>
<organism evidence="2 3">
    <name type="scientific">Monodon monoceros</name>
    <name type="common">Narwhal</name>
    <name type="synonym">Ceratodon monodon</name>
    <dbReference type="NCBI Taxonomy" id="40151"/>
    <lineage>
        <taxon>Eukaryota</taxon>
        <taxon>Metazoa</taxon>
        <taxon>Chordata</taxon>
        <taxon>Craniata</taxon>
        <taxon>Vertebrata</taxon>
        <taxon>Euteleostomi</taxon>
        <taxon>Mammalia</taxon>
        <taxon>Eutheria</taxon>
        <taxon>Laurasiatheria</taxon>
        <taxon>Artiodactyla</taxon>
        <taxon>Whippomorpha</taxon>
        <taxon>Cetacea</taxon>
        <taxon>Odontoceti</taxon>
        <taxon>Monodontidae</taxon>
        <taxon>Monodon</taxon>
    </lineage>
</organism>
<dbReference type="InterPro" id="IPR027943">
    <property type="entry name" value="FAM209"/>
</dbReference>
<dbReference type="EMBL" id="RWIC01000842">
    <property type="protein sequence ID" value="TKC39741.1"/>
    <property type="molecule type" value="Genomic_DNA"/>
</dbReference>
<reference evidence="3" key="1">
    <citation type="journal article" date="2019" name="IScience">
        <title>Narwhal Genome Reveals Long-Term Low Genetic Diversity despite Current Large Abundance Size.</title>
        <authorList>
            <person name="Westbury M.V."/>
            <person name="Petersen B."/>
            <person name="Garde E."/>
            <person name="Heide-Jorgensen M.P."/>
            <person name="Lorenzen E.D."/>
        </authorList>
    </citation>
    <scope>NUCLEOTIDE SEQUENCE [LARGE SCALE GENOMIC DNA]</scope>
</reference>
<dbReference type="Proteomes" id="UP000308365">
    <property type="component" value="Unassembled WGS sequence"/>
</dbReference>
<evidence type="ECO:0000313" key="2">
    <source>
        <dbReference type="EMBL" id="TKC39741.1"/>
    </source>
</evidence>
<comment type="caution">
    <text evidence="2">The sequence shown here is derived from an EMBL/GenBank/DDBJ whole genome shotgun (WGS) entry which is preliminary data.</text>
</comment>
<protein>
    <submittedName>
        <fullName evidence="2">Uncharacterized protein</fullName>
    </submittedName>
</protein>
<proteinExistence type="predicted"/>
<feature type="compositionally biased region" description="Polar residues" evidence="1">
    <location>
        <begin position="204"/>
        <end position="215"/>
    </location>
</feature>
<dbReference type="PANTHER" id="PTHR35157:SF1">
    <property type="entry name" value="PROTEIN FAM209A"/>
    <property type="match status" value="1"/>
</dbReference>
<dbReference type="AlphaFoldDB" id="A0A4U1ESV4"/>
<dbReference type="PANTHER" id="PTHR35157">
    <property type="entry name" value="PROTEIN FAM209A"/>
    <property type="match status" value="1"/>
</dbReference>
<gene>
    <name evidence="2" type="ORF">EI555_021351</name>
</gene>
<sequence length="343" mass="38757">ISIYIPLRTEHEGQKEHSGKEMAFYHSPASLFIALWKFRYFPLSPTPRQPLRASLSSALKPSQWPELVLAQGLCDITNRPAQPWFPVSGCKGRPTHHEPLCPPSLLTMRTLKWFLFFPLCLSCGYAFTFSSLRDKAREPQEKVPCGGHFRIRQNLPEHAQGWLGSKWLWPFFVVVLYMMLKFRGDSETGKEQKNPPALRGCSLRSPTKKNQNASPSEDHAFNILTQLEMDLVKFMSKVQNLKAAMAAGGNLKLLNSEMPAAPHNNITIYEIWGEEDSDHKEFILIVGAQSSGSLPANDGNPKKEQNIKMPYSKWIEDINENEICCTIGFSNSHKIASRVFASP</sequence>
<feature type="region of interest" description="Disordered" evidence="1">
    <location>
        <begin position="186"/>
        <end position="217"/>
    </location>
</feature>
<evidence type="ECO:0000256" key="1">
    <source>
        <dbReference type="SAM" id="MobiDB-lite"/>
    </source>
</evidence>
<accession>A0A4U1ESV4</accession>